<protein>
    <submittedName>
        <fullName evidence="1">Uncharacterized protein</fullName>
    </submittedName>
</protein>
<reference evidence="1 2" key="1">
    <citation type="submission" date="2009-07" db="EMBL/GenBank/DDBJ databases">
        <authorList>
            <person name="Madupu R."/>
            <person name="Sebastian Y."/>
            <person name="Durkin A.S."/>
            <person name="Torralba M."/>
            <person name="Methe B."/>
            <person name="Sutton G.G."/>
            <person name="Strausberg R.L."/>
            <person name="Nelson K.E."/>
        </authorList>
    </citation>
    <scope>NUCLEOTIDE SEQUENCE [LARGE SCALE GENOMIC DNA]</scope>
    <source>
        <strain evidence="1 2">ATCC 35580</strain>
    </source>
</reference>
<accession>C8PN49</accession>
<sequence length="37" mass="4264">MRHPSNYYSAGLLKNSLMRLPGFFRLHKGKKQGILCT</sequence>
<dbReference type="STRING" id="596324.TREVI0001_1553"/>
<organism evidence="1 2">
    <name type="scientific">Treponema vincentii ATCC 35580</name>
    <dbReference type="NCBI Taxonomy" id="596324"/>
    <lineage>
        <taxon>Bacteria</taxon>
        <taxon>Pseudomonadati</taxon>
        <taxon>Spirochaetota</taxon>
        <taxon>Spirochaetia</taxon>
        <taxon>Spirochaetales</taxon>
        <taxon>Treponemataceae</taxon>
        <taxon>Treponema</taxon>
    </lineage>
</organism>
<dbReference type="Proteomes" id="UP000004509">
    <property type="component" value="Unassembled WGS sequence"/>
</dbReference>
<evidence type="ECO:0000313" key="2">
    <source>
        <dbReference type="Proteomes" id="UP000004509"/>
    </source>
</evidence>
<dbReference type="AlphaFoldDB" id="C8PN49"/>
<comment type="caution">
    <text evidence="1">The sequence shown here is derived from an EMBL/GenBank/DDBJ whole genome shotgun (WGS) entry which is preliminary data.</text>
</comment>
<name>C8PN49_9SPIR</name>
<evidence type="ECO:0000313" key="1">
    <source>
        <dbReference type="EMBL" id="EEV21192.1"/>
    </source>
</evidence>
<proteinExistence type="predicted"/>
<gene>
    <name evidence="1" type="ORF">TREVI0001_1553</name>
</gene>
<dbReference type="EMBL" id="ACYH01000012">
    <property type="protein sequence ID" value="EEV21192.1"/>
    <property type="molecule type" value="Genomic_DNA"/>
</dbReference>